<name>A0A811UR37_CERCA</name>
<proteinExistence type="predicted"/>
<dbReference type="Proteomes" id="UP000606786">
    <property type="component" value="Unassembled WGS sequence"/>
</dbReference>
<dbReference type="EMBL" id="CAJHJT010000012">
    <property type="protein sequence ID" value="CAD7000237.1"/>
    <property type="molecule type" value="Genomic_DNA"/>
</dbReference>
<protein>
    <submittedName>
        <fullName evidence="2">(Mediterranean fruit fly) hypothetical protein</fullName>
    </submittedName>
</protein>
<gene>
    <name evidence="2" type="ORF">CCAP1982_LOCUS8729</name>
</gene>
<evidence type="ECO:0000313" key="3">
    <source>
        <dbReference type="Proteomes" id="UP000606786"/>
    </source>
</evidence>
<evidence type="ECO:0000313" key="2">
    <source>
        <dbReference type="EMBL" id="CAD7000237.1"/>
    </source>
</evidence>
<dbReference type="AlphaFoldDB" id="A0A811UR37"/>
<keyword evidence="3" id="KW-1185">Reference proteome</keyword>
<sequence length="110" mass="11832">MGTAPILGKSNTQMRANAPREQHETNAFIARLLCAFAAQAMKRKMHTMRERNGIGMVATTSTTTNDCICARAQLQLCTRANGTAHPVPSARRVSSVAALMIGEGGERGCW</sequence>
<comment type="caution">
    <text evidence="2">The sequence shown here is derived from an EMBL/GenBank/DDBJ whole genome shotgun (WGS) entry which is preliminary data.</text>
</comment>
<reference evidence="2" key="1">
    <citation type="submission" date="2020-11" db="EMBL/GenBank/DDBJ databases">
        <authorList>
            <person name="Whitehead M."/>
        </authorList>
    </citation>
    <scope>NUCLEOTIDE SEQUENCE</scope>
    <source>
        <strain evidence="2">EGII</strain>
    </source>
</reference>
<organism evidence="2 3">
    <name type="scientific">Ceratitis capitata</name>
    <name type="common">Mediterranean fruit fly</name>
    <name type="synonym">Tephritis capitata</name>
    <dbReference type="NCBI Taxonomy" id="7213"/>
    <lineage>
        <taxon>Eukaryota</taxon>
        <taxon>Metazoa</taxon>
        <taxon>Ecdysozoa</taxon>
        <taxon>Arthropoda</taxon>
        <taxon>Hexapoda</taxon>
        <taxon>Insecta</taxon>
        <taxon>Pterygota</taxon>
        <taxon>Neoptera</taxon>
        <taxon>Endopterygota</taxon>
        <taxon>Diptera</taxon>
        <taxon>Brachycera</taxon>
        <taxon>Muscomorpha</taxon>
        <taxon>Tephritoidea</taxon>
        <taxon>Tephritidae</taxon>
        <taxon>Ceratitis</taxon>
        <taxon>Ceratitis</taxon>
    </lineage>
</organism>
<accession>A0A811UR37</accession>
<feature type="region of interest" description="Disordered" evidence="1">
    <location>
        <begin position="1"/>
        <end position="21"/>
    </location>
</feature>
<evidence type="ECO:0000256" key="1">
    <source>
        <dbReference type="SAM" id="MobiDB-lite"/>
    </source>
</evidence>